<dbReference type="GO" id="GO:0006352">
    <property type="term" value="P:DNA-templated transcription initiation"/>
    <property type="evidence" value="ECO:0007669"/>
    <property type="project" value="InterPro"/>
</dbReference>
<comment type="subunit">
    <text evidence="2">Interacts transiently with the RNA polymerase catalytic core formed by RpoA, RpoB, RpoC and RpoZ (2 alpha, 1 beta, 1 beta' and 1 omega subunit) to form the RNA polymerase holoenzyme that can initiate transcription.</text>
</comment>
<dbReference type="GO" id="GO:0003677">
    <property type="term" value="F:DNA binding"/>
    <property type="evidence" value="ECO:0007669"/>
    <property type="project" value="InterPro"/>
</dbReference>
<feature type="coiled-coil region" evidence="6">
    <location>
        <begin position="152"/>
        <end position="179"/>
    </location>
</feature>
<dbReference type="GO" id="GO:0016987">
    <property type="term" value="F:sigma factor activity"/>
    <property type="evidence" value="ECO:0007669"/>
    <property type="project" value="UniProtKB-KW"/>
</dbReference>
<dbReference type="EMBL" id="SOAU01000001">
    <property type="protein sequence ID" value="TDT15766.1"/>
    <property type="molecule type" value="Genomic_DNA"/>
</dbReference>
<evidence type="ECO:0000256" key="6">
    <source>
        <dbReference type="SAM" id="Coils"/>
    </source>
</evidence>
<dbReference type="InterPro" id="IPR032710">
    <property type="entry name" value="NTF2-like_dom_sf"/>
</dbReference>
<evidence type="ECO:0000256" key="1">
    <source>
        <dbReference type="ARBA" id="ARBA00010641"/>
    </source>
</evidence>
<comment type="caution">
    <text evidence="9">The sequence shown here is derived from an EMBL/GenBank/DDBJ whole genome shotgun (WGS) entry which is preliminary data.</text>
</comment>
<dbReference type="NCBIfam" id="TIGR02937">
    <property type="entry name" value="sigma70-ECF"/>
    <property type="match status" value="1"/>
</dbReference>
<evidence type="ECO:0000313" key="9">
    <source>
        <dbReference type="EMBL" id="TDT15766.1"/>
    </source>
</evidence>
<keyword evidence="4" id="KW-0731">Sigma factor</keyword>
<dbReference type="Pfam" id="PF08281">
    <property type="entry name" value="Sigma70_r4_2"/>
    <property type="match status" value="1"/>
</dbReference>
<comment type="similarity">
    <text evidence="1">Belongs to the sigma-70 factor family. ECF subfamily.</text>
</comment>
<dbReference type="InterPro" id="IPR014284">
    <property type="entry name" value="RNA_pol_sigma-70_dom"/>
</dbReference>
<keyword evidence="10" id="KW-1185">Reference proteome</keyword>
<dbReference type="InterPro" id="IPR013249">
    <property type="entry name" value="RNA_pol_sigma70_r4_t2"/>
</dbReference>
<dbReference type="InterPro" id="IPR013324">
    <property type="entry name" value="RNA_pol_sigma_r3/r4-like"/>
</dbReference>
<sequence>MNGDRVSDVFEAARARLTGRAYRIVGSFADADDVVQEAWLRWDSADQVEIDNADAWLNTVVSRLAIDRLRQRKRDEERYTGPWLPTPLVERSTDPADLAELTDSMTSAFLIMLEELTPDERAAFLLADVFGDRYDSIAASMGRTPESCRQLASRARRKVRAAEQRRRDATAASNDLARRFITALATGDEAEAVRCLAPEAVYLSDGGPDHRAARRPVREPARIVRLLMNLWRRFPESWTFEPALVGGFPGLVIEIGDEVSSVTGVEVVDGRIVRITSILNPDKLVTMNRPRNTLE</sequence>
<evidence type="ECO:0000256" key="4">
    <source>
        <dbReference type="ARBA" id="ARBA00023082"/>
    </source>
</evidence>
<evidence type="ECO:0000256" key="3">
    <source>
        <dbReference type="ARBA" id="ARBA00023015"/>
    </source>
</evidence>
<dbReference type="InterPro" id="IPR052704">
    <property type="entry name" value="ECF_Sigma-70_Domain"/>
</dbReference>
<dbReference type="Gene3D" id="1.10.1740.10">
    <property type="match status" value="1"/>
</dbReference>
<dbReference type="Proteomes" id="UP000294558">
    <property type="component" value="Unassembled WGS sequence"/>
</dbReference>
<dbReference type="AlphaFoldDB" id="A0A4R7HZR7"/>
<feature type="domain" description="RNA polymerase sigma factor 70 region 4 type 2" evidence="8">
    <location>
        <begin position="112"/>
        <end position="158"/>
    </location>
</feature>
<dbReference type="InterPro" id="IPR013325">
    <property type="entry name" value="RNA_pol_sigma_r2"/>
</dbReference>
<dbReference type="SUPFAM" id="SSF88659">
    <property type="entry name" value="Sigma3 and sigma4 domains of RNA polymerase sigma factors"/>
    <property type="match status" value="1"/>
</dbReference>
<name>A0A4R7HZR7_9ACTN</name>
<protein>
    <submittedName>
        <fullName evidence="9">RNA polymerase ECF family sigma subunit</fullName>
    </submittedName>
</protein>
<reference evidence="9 10" key="1">
    <citation type="submission" date="2019-03" db="EMBL/GenBank/DDBJ databases">
        <title>Sequencing the genomes of 1000 actinobacteria strains.</title>
        <authorList>
            <person name="Klenk H.-P."/>
        </authorList>
    </citation>
    <scope>NUCLEOTIDE SEQUENCE [LARGE SCALE GENOMIC DNA]</scope>
    <source>
        <strain evidence="9 10">DSM 18936</strain>
    </source>
</reference>
<dbReference type="Pfam" id="PF04542">
    <property type="entry name" value="Sigma70_r2"/>
    <property type="match status" value="1"/>
</dbReference>
<evidence type="ECO:0000256" key="2">
    <source>
        <dbReference type="ARBA" id="ARBA00011344"/>
    </source>
</evidence>
<keyword evidence="5" id="KW-0804">Transcription</keyword>
<evidence type="ECO:0000259" key="8">
    <source>
        <dbReference type="Pfam" id="PF08281"/>
    </source>
</evidence>
<dbReference type="SUPFAM" id="SSF54427">
    <property type="entry name" value="NTF2-like"/>
    <property type="match status" value="1"/>
</dbReference>
<evidence type="ECO:0000313" key="10">
    <source>
        <dbReference type="Proteomes" id="UP000294558"/>
    </source>
</evidence>
<dbReference type="PANTHER" id="PTHR30173">
    <property type="entry name" value="SIGMA 19 FACTOR"/>
    <property type="match status" value="1"/>
</dbReference>
<dbReference type="InterPro" id="IPR036388">
    <property type="entry name" value="WH-like_DNA-bd_sf"/>
</dbReference>
<dbReference type="InterPro" id="IPR007627">
    <property type="entry name" value="RNA_pol_sigma70_r2"/>
</dbReference>
<accession>A0A4R7HZR7</accession>
<dbReference type="PANTHER" id="PTHR30173:SF36">
    <property type="entry name" value="ECF RNA POLYMERASE SIGMA FACTOR SIGJ"/>
    <property type="match status" value="1"/>
</dbReference>
<feature type="domain" description="RNA polymerase sigma-70 region 2" evidence="7">
    <location>
        <begin position="10"/>
        <end position="74"/>
    </location>
</feature>
<dbReference type="Gene3D" id="1.10.10.10">
    <property type="entry name" value="Winged helix-like DNA-binding domain superfamily/Winged helix DNA-binding domain"/>
    <property type="match status" value="1"/>
</dbReference>
<dbReference type="NCBIfam" id="NF007214">
    <property type="entry name" value="PRK09636.1"/>
    <property type="match status" value="1"/>
</dbReference>
<keyword evidence="3" id="KW-0805">Transcription regulation</keyword>
<gene>
    <name evidence="9" type="ORF">BDK89_1344</name>
</gene>
<dbReference type="SUPFAM" id="SSF88946">
    <property type="entry name" value="Sigma2 domain of RNA polymerase sigma factors"/>
    <property type="match status" value="1"/>
</dbReference>
<keyword evidence="6" id="KW-0175">Coiled coil</keyword>
<dbReference type="Gene3D" id="3.10.450.50">
    <property type="match status" value="1"/>
</dbReference>
<organism evidence="9 10">
    <name type="scientific">Ilumatobacter fluminis</name>
    <dbReference type="NCBI Taxonomy" id="467091"/>
    <lineage>
        <taxon>Bacteria</taxon>
        <taxon>Bacillati</taxon>
        <taxon>Actinomycetota</taxon>
        <taxon>Acidimicrobiia</taxon>
        <taxon>Acidimicrobiales</taxon>
        <taxon>Ilumatobacteraceae</taxon>
        <taxon>Ilumatobacter</taxon>
    </lineage>
</organism>
<evidence type="ECO:0000256" key="5">
    <source>
        <dbReference type="ARBA" id="ARBA00023163"/>
    </source>
</evidence>
<evidence type="ECO:0000259" key="7">
    <source>
        <dbReference type="Pfam" id="PF04542"/>
    </source>
</evidence>
<proteinExistence type="inferred from homology"/>